<dbReference type="GO" id="GO:0000976">
    <property type="term" value="F:transcription cis-regulatory region binding"/>
    <property type="evidence" value="ECO:0007669"/>
    <property type="project" value="TreeGrafter"/>
</dbReference>
<dbReference type="InterPro" id="IPR050109">
    <property type="entry name" value="HTH-type_TetR-like_transc_reg"/>
</dbReference>
<keyword evidence="3 5" id="KW-0238">DNA-binding</keyword>
<feature type="region of interest" description="Disordered" evidence="6">
    <location>
        <begin position="1"/>
        <end position="25"/>
    </location>
</feature>
<protein>
    <submittedName>
        <fullName evidence="8">TetR/AcrR family transcriptional regulator</fullName>
    </submittedName>
</protein>
<dbReference type="PRINTS" id="PR00455">
    <property type="entry name" value="HTHTETR"/>
</dbReference>
<gene>
    <name evidence="8" type="ORF">EP867_06565</name>
</gene>
<proteinExistence type="predicted"/>
<evidence type="ECO:0000256" key="4">
    <source>
        <dbReference type="ARBA" id="ARBA00023163"/>
    </source>
</evidence>
<dbReference type="RefSeq" id="WP_128487412.1">
    <property type="nucleotide sequence ID" value="NZ_JBHLXB010000016.1"/>
</dbReference>
<dbReference type="InterPro" id="IPR041490">
    <property type="entry name" value="KstR2_TetR_C"/>
</dbReference>
<dbReference type="OrthoDB" id="9779746at2"/>
<comment type="caution">
    <text evidence="8">The sequence shown here is derived from an EMBL/GenBank/DDBJ whole genome shotgun (WGS) entry which is preliminary data.</text>
</comment>
<dbReference type="Proteomes" id="UP000287168">
    <property type="component" value="Unassembled WGS sequence"/>
</dbReference>
<dbReference type="Pfam" id="PF17932">
    <property type="entry name" value="TetR_C_24"/>
    <property type="match status" value="1"/>
</dbReference>
<dbReference type="InterPro" id="IPR023772">
    <property type="entry name" value="DNA-bd_HTH_TetR-type_CS"/>
</dbReference>
<dbReference type="Pfam" id="PF00440">
    <property type="entry name" value="TetR_N"/>
    <property type="match status" value="1"/>
</dbReference>
<feature type="domain" description="HTH tetR-type" evidence="7">
    <location>
        <begin position="25"/>
        <end position="85"/>
    </location>
</feature>
<dbReference type="PANTHER" id="PTHR30055">
    <property type="entry name" value="HTH-TYPE TRANSCRIPTIONAL REGULATOR RUTR"/>
    <property type="match status" value="1"/>
</dbReference>
<evidence type="ECO:0000256" key="3">
    <source>
        <dbReference type="ARBA" id="ARBA00023125"/>
    </source>
</evidence>
<dbReference type="PROSITE" id="PS01081">
    <property type="entry name" value="HTH_TETR_1"/>
    <property type="match status" value="1"/>
</dbReference>
<dbReference type="PROSITE" id="PS50977">
    <property type="entry name" value="HTH_TETR_2"/>
    <property type="match status" value="1"/>
</dbReference>
<dbReference type="InterPro" id="IPR001647">
    <property type="entry name" value="HTH_TetR"/>
</dbReference>
<feature type="compositionally biased region" description="Low complexity" evidence="6">
    <location>
        <begin position="1"/>
        <end position="13"/>
    </location>
</feature>
<evidence type="ECO:0000256" key="6">
    <source>
        <dbReference type="SAM" id="MobiDB-lite"/>
    </source>
</evidence>
<dbReference type="PANTHER" id="PTHR30055:SF175">
    <property type="entry name" value="HTH-TYPE TRANSCRIPTIONAL REPRESSOR KSTR2"/>
    <property type="match status" value="1"/>
</dbReference>
<sequence length="213" mass="23675">MPPTARRSASPSPWTSADERERERAAKREAVLRTAARFFNEKGYHATSLDDVASALNVTKPTIYHYFANKDEILMECTRRGLNALAQSMRATDQDGFTGAEALEAMMMAHAFEMMDDFGICVARTQDHLLAPESRSQFRALKREIDALIRRTIARGMADGSLQVPDVRIAAFTLGLALNSLGSWFRPDGPMGREETARLTVATLLNGIRSRKP</sequence>
<organism evidence="8 9">
    <name type="scientific">Falsigemmobacter intermedius</name>
    <dbReference type="NCBI Taxonomy" id="1553448"/>
    <lineage>
        <taxon>Bacteria</taxon>
        <taxon>Pseudomonadati</taxon>
        <taxon>Pseudomonadota</taxon>
        <taxon>Alphaproteobacteria</taxon>
        <taxon>Rhodobacterales</taxon>
        <taxon>Paracoccaceae</taxon>
        <taxon>Falsigemmobacter</taxon>
    </lineage>
</organism>
<keyword evidence="1" id="KW-0678">Repressor</keyword>
<keyword evidence="2" id="KW-0805">Transcription regulation</keyword>
<dbReference type="Gene3D" id="1.10.10.60">
    <property type="entry name" value="Homeodomain-like"/>
    <property type="match status" value="1"/>
</dbReference>
<evidence type="ECO:0000256" key="2">
    <source>
        <dbReference type="ARBA" id="ARBA00023015"/>
    </source>
</evidence>
<accession>A0A444MDC7</accession>
<dbReference type="InterPro" id="IPR009057">
    <property type="entry name" value="Homeodomain-like_sf"/>
</dbReference>
<reference evidence="8 9" key="1">
    <citation type="journal article" date="2015" name="Int. J. Syst. Evol. Microbiol.">
        <title>Gemmobacter intermedius sp. nov., isolated from a white stork (Ciconia ciconia).</title>
        <authorList>
            <person name="Kampfer P."/>
            <person name="Jerzak L."/>
            <person name="Wilharm G."/>
            <person name="Golke J."/>
            <person name="Busse H.J."/>
            <person name="Glaeser S.P."/>
        </authorList>
    </citation>
    <scope>NUCLEOTIDE SEQUENCE [LARGE SCALE GENOMIC DNA]</scope>
    <source>
        <strain evidence="8 9">119/4</strain>
    </source>
</reference>
<evidence type="ECO:0000313" key="9">
    <source>
        <dbReference type="Proteomes" id="UP000287168"/>
    </source>
</evidence>
<dbReference type="InterPro" id="IPR036271">
    <property type="entry name" value="Tet_transcr_reg_TetR-rel_C_sf"/>
</dbReference>
<dbReference type="Gene3D" id="1.10.357.10">
    <property type="entry name" value="Tetracycline Repressor, domain 2"/>
    <property type="match status" value="1"/>
</dbReference>
<evidence type="ECO:0000256" key="5">
    <source>
        <dbReference type="PROSITE-ProRule" id="PRU00335"/>
    </source>
</evidence>
<evidence type="ECO:0000313" key="8">
    <source>
        <dbReference type="EMBL" id="RWY42394.1"/>
    </source>
</evidence>
<evidence type="ECO:0000259" key="7">
    <source>
        <dbReference type="PROSITE" id="PS50977"/>
    </source>
</evidence>
<keyword evidence="4" id="KW-0804">Transcription</keyword>
<name>A0A444MDC7_9RHOB</name>
<dbReference type="FunFam" id="1.10.10.60:FF:000141">
    <property type="entry name" value="TetR family transcriptional regulator"/>
    <property type="match status" value="1"/>
</dbReference>
<dbReference type="SUPFAM" id="SSF48498">
    <property type="entry name" value="Tetracyclin repressor-like, C-terminal domain"/>
    <property type="match status" value="1"/>
</dbReference>
<dbReference type="AlphaFoldDB" id="A0A444MDC7"/>
<feature type="DNA-binding region" description="H-T-H motif" evidence="5">
    <location>
        <begin position="48"/>
        <end position="67"/>
    </location>
</feature>
<dbReference type="EMBL" id="SBLC01000007">
    <property type="protein sequence ID" value="RWY42394.1"/>
    <property type="molecule type" value="Genomic_DNA"/>
</dbReference>
<keyword evidence="9" id="KW-1185">Reference proteome</keyword>
<evidence type="ECO:0000256" key="1">
    <source>
        <dbReference type="ARBA" id="ARBA00022491"/>
    </source>
</evidence>
<dbReference type="SUPFAM" id="SSF46689">
    <property type="entry name" value="Homeodomain-like"/>
    <property type="match status" value="1"/>
</dbReference>
<dbReference type="GO" id="GO:0003700">
    <property type="term" value="F:DNA-binding transcription factor activity"/>
    <property type="evidence" value="ECO:0007669"/>
    <property type="project" value="TreeGrafter"/>
</dbReference>